<feature type="compositionally biased region" description="Polar residues" evidence="1">
    <location>
        <begin position="344"/>
        <end position="355"/>
    </location>
</feature>
<organism evidence="3 4">
    <name type="scientific">Cudoniella acicularis</name>
    <dbReference type="NCBI Taxonomy" id="354080"/>
    <lineage>
        <taxon>Eukaryota</taxon>
        <taxon>Fungi</taxon>
        <taxon>Dikarya</taxon>
        <taxon>Ascomycota</taxon>
        <taxon>Pezizomycotina</taxon>
        <taxon>Leotiomycetes</taxon>
        <taxon>Helotiales</taxon>
        <taxon>Tricladiaceae</taxon>
        <taxon>Cudoniella</taxon>
    </lineage>
</organism>
<comment type="caution">
    <text evidence="3">The sequence shown here is derived from an EMBL/GenBank/DDBJ whole genome shotgun (WGS) entry which is preliminary data.</text>
</comment>
<feature type="compositionally biased region" description="Polar residues" evidence="1">
    <location>
        <begin position="41"/>
        <end position="51"/>
    </location>
</feature>
<evidence type="ECO:0008006" key="5">
    <source>
        <dbReference type="Google" id="ProtNLM"/>
    </source>
</evidence>
<dbReference type="OrthoDB" id="5393404at2759"/>
<keyword evidence="2" id="KW-1133">Transmembrane helix</keyword>
<reference evidence="3 4" key="1">
    <citation type="submission" date="2020-03" db="EMBL/GenBank/DDBJ databases">
        <title>Draft Genome Sequence of Cudoniella acicularis.</title>
        <authorList>
            <person name="Buettner E."/>
            <person name="Kellner H."/>
        </authorList>
    </citation>
    <scope>NUCLEOTIDE SEQUENCE [LARGE SCALE GENOMIC DNA]</scope>
    <source>
        <strain evidence="3 4">DSM 108380</strain>
    </source>
</reference>
<sequence length="537" mass="58995">MRFQETQPVALSSNIKRELVNKAVSRSNWASDQVQPPEFANPTSSSNTCRFSTGRFPFTPSQHASSQLGFTLPANNREHPEHRIQPASRQNNDRSATLTATIMAPLPENSSSLAAYLTTLLKRIPTPTASPSNFSPKLFALTARAQNLLKRDDPSSGVTPPTSIPNNAVFALFGLIGVGMVCTGIWFFFWAKNGGFHFKENDWDDYKSTVLRRKGPNGTTLSGATESTDLGGGSVVHGERSEKRSVWGRKKKKGGKRYKDFEEETEYTGSAGGSSLGSEMSELKSKIKKDRKKAKKEARLRGGDLGSEMTEVDPDVEEAIRSYRHEKPARVGGLNRESDASAFDGSTNNDGSTAASELLSHREKTPTNTPTKSKKERNDTYTGGTGGIRKVVSTSQPSASIYSRGSQSTRTTEDDDRIKAEAKKLQEKGRAAQRRDFSFRVGDDSTVDGSEDRRTRREEREQRRASRSPAKKIPGSYYAESEINSAVSSDLGTKTYHHPLPGLSTSGGSEYAEERRKKRNGGGYRRGRRDSLSDDGN</sequence>
<feature type="compositionally biased region" description="Polar residues" evidence="1">
    <location>
        <begin position="482"/>
        <end position="492"/>
    </location>
</feature>
<keyword evidence="2" id="KW-0472">Membrane</keyword>
<name>A0A8H4W5U1_9HELO</name>
<feature type="compositionally biased region" description="Polar residues" evidence="1">
    <location>
        <begin position="59"/>
        <end position="69"/>
    </location>
</feature>
<feature type="compositionally biased region" description="Polar residues" evidence="1">
    <location>
        <begin position="217"/>
        <end position="228"/>
    </location>
</feature>
<dbReference type="AlphaFoldDB" id="A0A8H4W5U1"/>
<evidence type="ECO:0000256" key="1">
    <source>
        <dbReference type="SAM" id="MobiDB-lite"/>
    </source>
</evidence>
<keyword evidence="2" id="KW-0812">Transmembrane</keyword>
<feature type="region of interest" description="Disordered" evidence="1">
    <location>
        <begin position="214"/>
        <end position="537"/>
    </location>
</feature>
<dbReference type="Proteomes" id="UP000566819">
    <property type="component" value="Unassembled WGS sequence"/>
</dbReference>
<keyword evidence="4" id="KW-1185">Reference proteome</keyword>
<feature type="compositionally biased region" description="Basic residues" evidence="1">
    <location>
        <begin position="286"/>
        <end position="296"/>
    </location>
</feature>
<feature type="compositionally biased region" description="Basic and acidic residues" evidence="1">
    <location>
        <begin position="450"/>
        <end position="464"/>
    </location>
</feature>
<protein>
    <recommendedName>
        <fullName evidence="5">Endosomal spry domain-containing protein</fullName>
    </recommendedName>
</protein>
<feature type="compositionally biased region" description="Basic residues" evidence="1">
    <location>
        <begin position="246"/>
        <end position="256"/>
    </location>
</feature>
<feature type="compositionally biased region" description="Polar residues" evidence="1">
    <location>
        <begin position="392"/>
        <end position="410"/>
    </location>
</feature>
<feature type="compositionally biased region" description="Basic and acidic residues" evidence="1">
    <location>
        <begin position="416"/>
        <end position="443"/>
    </location>
</feature>
<gene>
    <name evidence="3" type="ORF">G7Y89_g2782</name>
</gene>
<evidence type="ECO:0000313" key="3">
    <source>
        <dbReference type="EMBL" id="KAF4635323.1"/>
    </source>
</evidence>
<feature type="compositionally biased region" description="Basic and acidic residues" evidence="1">
    <location>
        <begin position="318"/>
        <end position="329"/>
    </location>
</feature>
<evidence type="ECO:0000256" key="2">
    <source>
        <dbReference type="SAM" id="Phobius"/>
    </source>
</evidence>
<accession>A0A8H4W5U1</accession>
<feature type="transmembrane region" description="Helical" evidence="2">
    <location>
        <begin position="168"/>
        <end position="189"/>
    </location>
</feature>
<evidence type="ECO:0000313" key="4">
    <source>
        <dbReference type="Proteomes" id="UP000566819"/>
    </source>
</evidence>
<feature type="region of interest" description="Disordered" evidence="1">
    <location>
        <begin position="26"/>
        <end position="93"/>
    </location>
</feature>
<feature type="compositionally biased region" description="Basic residues" evidence="1">
    <location>
        <begin position="516"/>
        <end position="528"/>
    </location>
</feature>
<dbReference type="EMBL" id="JAAMPI010000126">
    <property type="protein sequence ID" value="KAF4635323.1"/>
    <property type="molecule type" value="Genomic_DNA"/>
</dbReference>
<proteinExistence type="predicted"/>